<dbReference type="GO" id="GO:0003677">
    <property type="term" value="F:DNA binding"/>
    <property type="evidence" value="ECO:0007669"/>
    <property type="project" value="UniProtKB-KW"/>
</dbReference>
<feature type="domain" description="HTH iclR-type" evidence="4">
    <location>
        <begin position="14"/>
        <end position="74"/>
    </location>
</feature>
<dbReference type="InterPro" id="IPR029016">
    <property type="entry name" value="GAF-like_dom_sf"/>
</dbReference>
<dbReference type="EMBL" id="VIVN01000009">
    <property type="protein sequence ID" value="TWD98636.1"/>
    <property type="molecule type" value="Genomic_DNA"/>
</dbReference>
<keyword evidence="3" id="KW-0804">Transcription</keyword>
<protein>
    <submittedName>
        <fullName evidence="6">IclR family transcriptional regulator</fullName>
    </submittedName>
</protein>
<dbReference type="InterPro" id="IPR050707">
    <property type="entry name" value="HTH_MetabolicPath_Reg"/>
</dbReference>
<dbReference type="InterPro" id="IPR036390">
    <property type="entry name" value="WH_DNA-bd_sf"/>
</dbReference>
<dbReference type="GO" id="GO:0045892">
    <property type="term" value="P:negative regulation of DNA-templated transcription"/>
    <property type="evidence" value="ECO:0007669"/>
    <property type="project" value="TreeGrafter"/>
</dbReference>
<gene>
    <name evidence="6" type="ORF">FB550_109145</name>
</gene>
<dbReference type="InterPro" id="IPR036388">
    <property type="entry name" value="WH-like_DNA-bd_sf"/>
</dbReference>
<reference evidence="6 7" key="1">
    <citation type="submission" date="2019-06" db="EMBL/GenBank/DDBJ databases">
        <title>Sorghum-associated microbial communities from plants grown in Nebraska, USA.</title>
        <authorList>
            <person name="Schachtman D."/>
        </authorList>
    </citation>
    <scope>NUCLEOTIDE SEQUENCE [LARGE SCALE GENOMIC DNA]</scope>
    <source>
        <strain evidence="6 7">2482</strain>
    </source>
</reference>
<keyword evidence="2" id="KW-0238">DNA-binding</keyword>
<dbReference type="Gene3D" id="1.10.10.10">
    <property type="entry name" value="Winged helix-like DNA-binding domain superfamily/Winged helix DNA-binding domain"/>
    <property type="match status" value="1"/>
</dbReference>
<sequence>MICIIPTNKKTSVLQSVQNGLQILKLFTIEKPVWGITEIANALEMNKSSVSRLVSDLTAESFLQKEGNKYSPGFSLLSISGVITSHLEIHRESKDILKKLVSDLEESAHVAILEGIEITYVHKVECTNPVPLLSSIGKKNPVSCTSAGKVLLAFGKKNIVDSIIREGLPRMGPNSQTDPEHLINQLRQIKEQGYSICIDEMHDNVVSIAAPVRDYTGEVVAAVSVVGTRDRIQNYEIKRFTGRVMEAANEVSLRLGNIPEKEWSLH</sequence>
<keyword evidence="7" id="KW-1185">Reference proteome</keyword>
<organism evidence="6 7">
    <name type="scientific">Neobacillus bataviensis</name>
    <dbReference type="NCBI Taxonomy" id="220685"/>
    <lineage>
        <taxon>Bacteria</taxon>
        <taxon>Bacillati</taxon>
        <taxon>Bacillota</taxon>
        <taxon>Bacilli</taxon>
        <taxon>Bacillales</taxon>
        <taxon>Bacillaceae</taxon>
        <taxon>Neobacillus</taxon>
    </lineage>
</organism>
<dbReference type="InterPro" id="IPR005471">
    <property type="entry name" value="Tscrpt_reg_IclR_N"/>
</dbReference>
<feature type="domain" description="IclR-ED" evidence="5">
    <location>
        <begin position="75"/>
        <end position="257"/>
    </location>
</feature>
<evidence type="ECO:0000259" key="5">
    <source>
        <dbReference type="PROSITE" id="PS51078"/>
    </source>
</evidence>
<keyword evidence="1" id="KW-0805">Transcription regulation</keyword>
<dbReference type="RefSeq" id="WP_261380702.1">
    <property type="nucleotide sequence ID" value="NZ_VIVN01000009.1"/>
</dbReference>
<dbReference type="AlphaFoldDB" id="A0A561D5A4"/>
<dbReference type="PANTHER" id="PTHR30136">
    <property type="entry name" value="HELIX-TURN-HELIX TRANSCRIPTIONAL REGULATOR, ICLR FAMILY"/>
    <property type="match status" value="1"/>
</dbReference>
<evidence type="ECO:0000313" key="7">
    <source>
        <dbReference type="Proteomes" id="UP000319671"/>
    </source>
</evidence>
<comment type="caution">
    <text evidence="6">The sequence shown here is derived from an EMBL/GenBank/DDBJ whole genome shotgun (WGS) entry which is preliminary data.</text>
</comment>
<dbReference type="Pfam" id="PF01614">
    <property type="entry name" value="IclR_C"/>
    <property type="match status" value="1"/>
</dbReference>
<dbReference type="PROSITE" id="PS51077">
    <property type="entry name" value="HTH_ICLR"/>
    <property type="match status" value="1"/>
</dbReference>
<dbReference type="SMART" id="SM00346">
    <property type="entry name" value="HTH_ICLR"/>
    <property type="match status" value="1"/>
</dbReference>
<evidence type="ECO:0000313" key="6">
    <source>
        <dbReference type="EMBL" id="TWD98636.1"/>
    </source>
</evidence>
<evidence type="ECO:0000256" key="1">
    <source>
        <dbReference type="ARBA" id="ARBA00023015"/>
    </source>
</evidence>
<dbReference type="SUPFAM" id="SSF55781">
    <property type="entry name" value="GAF domain-like"/>
    <property type="match status" value="1"/>
</dbReference>
<dbReference type="Gene3D" id="3.30.450.40">
    <property type="match status" value="1"/>
</dbReference>
<evidence type="ECO:0000259" key="4">
    <source>
        <dbReference type="PROSITE" id="PS51077"/>
    </source>
</evidence>
<dbReference type="SUPFAM" id="SSF46785">
    <property type="entry name" value="Winged helix' DNA-binding domain"/>
    <property type="match status" value="1"/>
</dbReference>
<dbReference type="Proteomes" id="UP000319671">
    <property type="component" value="Unassembled WGS sequence"/>
</dbReference>
<accession>A0A561D5A4</accession>
<dbReference type="InterPro" id="IPR014757">
    <property type="entry name" value="Tscrpt_reg_IclR_C"/>
</dbReference>
<name>A0A561D5A4_9BACI</name>
<dbReference type="GO" id="GO:0003700">
    <property type="term" value="F:DNA-binding transcription factor activity"/>
    <property type="evidence" value="ECO:0007669"/>
    <property type="project" value="TreeGrafter"/>
</dbReference>
<dbReference type="Pfam" id="PF09339">
    <property type="entry name" value="HTH_IclR"/>
    <property type="match status" value="1"/>
</dbReference>
<dbReference type="PANTHER" id="PTHR30136:SF2">
    <property type="entry name" value="TRANSCRIPTIONAL REGULATOR ICLR"/>
    <property type="match status" value="1"/>
</dbReference>
<dbReference type="PROSITE" id="PS51078">
    <property type="entry name" value="ICLR_ED"/>
    <property type="match status" value="1"/>
</dbReference>
<proteinExistence type="predicted"/>
<evidence type="ECO:0000256" key="2">
    <source>
        <dbReference type="ARBA" id="ARBA00023125"/>
    </source>
</evidence>
<evidence type="ECO:0000256" key="3">
    <source>
        <dbReference type="ARBA" id="ARBA00023163"/>
    </source>
</evidence>